<dbReference type="EMBL" id="AJWZ01011982">
    <property type="protein sequence ID" value="EKC43532.1"/>
    <property type="molecule type" value="Genomic_DNA"/>
</dbReference>
<feature type="transmembrane region" description="Helical" evidence="1">
    <location>
        <begin position="70"/>
        <end position="95"/>
    </location>
</feature>
<organism evidence="2">
    <name type="scientific">human gut metagenome</name>
    <dbReference type="NCBI Taxonomy" id="408170"/>
    <lineage>
        <taxon>unclassified sequences</taxon>
        <taxon>metagenomes</taxon>
        <taxon>organismal metagenomes</taxon>
    </lineage>
</organism>
<dbReference type="AlphaFoldDB" id="K1R2N2"/>
<accession>K1R2N2</accession>
<keyword evidence="1" id="KW-0812">Transmembrane</keyword>
<protein>
    <submittedName>
        <fullName evidence="2">Membrane protein containing DUF1113</fullName>
    </submittedName>
</protein>
<gene>
    <name evidence="2" type="ORF">OBE_17951</name>
</gene>
<sequence length="130" mass="14848">MALYATVVEWIAGHLLEHYSHTRWWDYSDCKWNLDGYICLSASIVWGALGLVTVKWLVPLLMRLYQLVPAGLAHVLLWIFAILLVIDLLGTALTLGGLRYKLPRVDEVNNRLANLTLRMGLWSPTPPKHR</sequence>
<evidence type="ECO:0000313" key="2">
    <source>
        <dbReference type="EMBL" id="EKC43532.1"/>
    </source>
</evidence>
<feature type="transmembrane region" description="Helical" evidence="1">
    <location>
        <begin position="37"/>
        <end position="58"/>
    </location>
</feature>
<name>K1R2N2_9ZZZZ</name>
<reference evidence="2" key="1">
    <citation type="journal article" date="2013" name="Environ. Microbiol.">
        <title>Microbiota from the distal guts of lean and obese adolescents exhibit partial functional redundancy besides clear differences in community structure.</title>
        <authorList>
            <person name="Ferrer M."/>
            <person name="Ruiz A."/>
            <person name="Lanza F."/>
            <person name="Haange S.B."/>
            <person name="Oberbach A."/>
            <person name="Till H."/>
            <person name="Bargiela R."/>
            <person name="Campoy C."/>
            <person name="Segura M.T."/>
            <person name="Richter M."/>
            <person name="von Bergen M."/>
            <person name="Seifert J."/>
            <person name="Suarez A."/>
        </authorList>
    </citation>
    <scope>NUCLEOTIDE SEQUENCE</scope>
</reference>
<evidence type="ECO:0000256" key="1">
    <source>
        <dbReference type="SAM" id="Phobius"/>
    </source>
</evidence>
<keyword evidence="1" id="KW-1133">Transmembrane helix</keyword>
<dbReference type="Pfam" id="PF06541">
    <property type="entry name" value="ABC_trans_CmpB"/>
    <property type="match status" value="1"/>
</dbReference>
<comment type="caution">
    <text evidence="2">The sequence shown here is derived from an EMBL/GenBank/DDBJ whole genome shotgun (WGS) entry which is preliminary data.</text>
</comment>
<dbReference type="InterPro" id="IPR010540">
    <property type="entry name" value="CmpB_TMEM229"/>
</dbReference>
<keyword evidence="1" id="KW-0472">Membrane</keyword>
<proteinExistence type="predicted"/>